<organism evidence="1 2">
    <name type="scientific">Aspergillus lucknowensis</name>
    <dbReference type="NCBI Taxonomy" id="176173"/>
    <lineage>
        <taxon>Eukaryota</taxon>
        <taxon>Fungi</taxon>
        <taxon>Dikarya</taxon>
        <taxon>Ascomycota</taxon>
        <taxon>Pezizomycotina</taxon>
        <taxon>Eurotiomycetes</taxon>
        <taxon>Eurotiomycetidae</taxon>
        <taxon>Eurotiales</taxon>
        <taxon>Aspergillaceae</taxon>
        <taxon>Aspergillus</taxon>
        <taxon>Aspergillus subgen. Nidulantes</taxon>
    </lineage>
</organism>
<name>A0ABR4M5P7_9EURO</name>
<reference evidence="1 2" key="1">
    <citation type="submission" date="2024-07" db="EMBL/GenBank/DDBJ databases">
        <title>Section-level genome sequencing and comparative genomics of Aspergillus sections Usti and Cavernicolus.</title>
        <authorList>
            <consortium name="Lawrence Berkeley National Laboratory"/>
            <person name="Nybo J.L."/>
            <person name="Vesth T.C."/>
            <person name="Theobald S."/>
            <person name="Frisvad J.C."/>
            <person name="Larsen T.O."/>
            <person name="Kjaerboelling I."/>
            <person name="Rothschild-Mancinelli K."/>
            <person name="Lyhne E.K."/>
            <person name="Kogle M.E."/>
            <person name="Barry K."/>
            <person name="Clum A."/>
            <person name="Na H."/>
            <person name="Ledsgaard L."/>
            <person name="Lin J."/>
            <person name="Lipzen A."/>
            <person name="Kuo A."/>
            <person name="Riley R."/>
            <person name="Mondo S."/>
            <person name="Labutti K."/>
            <person name="Haridas S."/>
            <person name="Pangalinan J."/>
            <person name="Salamov A.A."/>
            <person name="Simmons B.A."/>
            <person name="Magnuson J.K."/>
            <person name="Chen J."/>
            <person name="Drula E."/>
            <person name="Henrissat B."/>
            <person name="Wiebenga A."/>
            <person name="Lubbers R.J."/>
            <person name="Gomes A.C."/>
            <person name="Macurrencykelacurrency M.R."/>
            <person name="Stajich J."/>
            <person name="Grigoriev I.V."/>
            <person name="Mortensen U.H."/>
            <person name="De Vries R.P."/>
            <person name="Baker S.E."/>
            <person name="Andersen M.R."/>
        </authorList>
    </citation>
    <scope>NUCLEOTIDE SEQUENCE [LARGE SCALE GENOMIC DNA]</scope>
    <source>
        <strain evidence="1 2">CBS 449.75</strain>
    </source>
</reference>
<protein>
    <submittedName>
        <fullName evidence="1">Uncharacterized protein</fullName>
    </submittedName>
</protein>
<dbReference type="GeneID" id="98150704"/>
<dbReference type="RefSeq" id="XP_070890901.1">
    <property type="nucleotide sequence ID" value="XM_071035632.1"/>
</dbReference>
<evidence type="ECO:0000313" key="1">
    <source>
        <dbReference type="EMBL" id="KAL2871922.1"/>
    </source>
</evidence>
<keyword evidence="2" id="KW-1185">Reference proteome</keyword>
<accession>A0ABR4M5P7</accession>
<sequence>MRVLLRGDRPKWKIYQSGRGTCMGLDCIGGRLPLIARGKTLPGKTGSKTRGPQDVLFSEECFSNLEDTHRTIPPFVWRQRRCQSPFWSTLSYAVTRRTMGDCNVGPTMNHVPTSFPSSFSLAEPLLERRINSCPIRQRNAQPFALRQRIHIKPNAAASSLVVANHLPESWRRILSHLLALASLKRTRLLRAEQRMEIQWIFLGAAVTSISQ</sequence>
<dbReference type="Proteomes" id="UP001610432">
    <property type="component" value="Unassembled WGS sequence"/>
</dbReference>
<dbReference type="EMBL" id="JBFXLQ010000002">
    <property type="protein sequence ID" value="KAL2871922.1"/>
    <property type="molecule type" value="Genomic_DNA"/>
</dbReference>
<proteinExistence type="predicted"/>
<comment type="caution">
    <text evidence="1">The sequence shown here is derived from an EMBL/GenBank/DDBJ whole genome shotgun (WGS) entry which is preliminary data.</text>
</comment>
<gene>
    <name evidence="1" type="ORF">BJX67DRAFT_92361</name>
</gene>
<evidence type="ECO:0000313" key="2">
    <source>
        <dbReference type="Proteomes" id="UP001610432"/>
    </source>
</evidence>